<dbReference type="PATRIC" id="fig|1196324.3.peg.508"/>
<evidence type="ECO:0000313" key="8">
    <source>
        <dbReference type="EMBL" id="EIT87093.1"/>
    </source>
</evidence>
<dbReference type="GO" id="GO:0015109">
    <property type="term" value="F:chromate transmembrane transporter activity"/>
    <property type="evidence" value="ECO:0007669"/>
    <property type="project" value="InterPro"/>
</dbReference>
<dbReference type="InterPro" id="IPR003370">
    <property type="entry name" value="Chromate_transpt"/>
</dbReference>
<keyword evidence="4 7" id="KW-0812">Transmembrane</keyword>
<accession>I8UJU9</accession>
<comment type="caution">
    <text evidence="8">The sequence shown here is derived from an EMBL/GenBank/DDBJ whole genome shotgun (WGS) entry which is preliminary data.</text>
</comment>
<dbReference type="EMBL" id="AKKV01000019">
    <property type="protein sequence ID" value="EIT87093.1"/>
    <property type="molecule type" value="Genomic_DNA"/>
</dbReference>
<protein>
    <submittedName>
        <fullName evidence="8">Chromate transporter</fullName>
    </submittedName>
</protein>
<evidence type="ECO:0000256" key="3">
    <source>
        <dbReference type="ARBA" id="ARBA00022475"/>
    </source>
</evidence>
<evidence type="ECO:0000256" key="7">
    <source>
        <dbReference type="SAM" id="Phobius"/>
    </source>
</evidence>
<evidence type="ECO:0000313" key="9">
    <source>
        <dbReference type="Proteomes" id="UP000004080"/>
    </source>
</evidence>
<keyword evidence="3" id="KW-1003">Cell membrane</keyword>
<dbReference type="PANTHER" id="PTHR43663:SF1">
    <property type="entry name" value="CHROMATE TRANSPORTER"/>
    <property type="match status" value="1"/>
</dbReference>
<evidence type="ECO:0000256" key="1">
    <source>
        <dbReference type="ARBA" id="ARBA00004651"/>
    </source>
</evidence>
<dbReference type="PANTHER" id="PTHR43663">
    <property type="entry name" value="CHROMATE TRANSPORT PROTEIN-RELATED"/>
    <property type="match status" value="1"/>
</dbReference>
<dbReference type="InterPro" id="IPR052518">
    <property type="entry name" value="CHR_Transporter"/>
</dbReference>
<comment type="subcellular location">
    <subcellularLocation>
        <location evidence="1">Cell membrane</location>
        <topology evidence="1">Multi-pass membrane protein</topology>
    </subcellularLocation>
</comment>
<dbReference type="OrthoDB" id="9027281at2"/>
<evidence type="ECO:0000256" key="2">
    <source>
        <dbReference type="ARBA" id="ARBA00005262"/>
    </source>
</evidence>
<organism evidence="8 9">
    <name type="scientific">Fictibacillus macauensis ZFHKF-1</name>
    <dbReference type="NCBI Taxonomy" id="1196324"/>
    <lineage>
        <taxon>Bacteria</taxon>
        <taxon>Bacillati</taxon>
        <taxon>Bacillota</taxon>
        <taxon>Bacilli</taxon>
        <taxon>Bacillales</taxon>
        <taxon>Fictibacillaceae</taxon>
        <taxon>Fictibacillus</taxon>
    </lineage>
</organism>
<evidence type="ECO:0000256" key="5">
    <source>
        <dbReference type="ARBA" id="ARBA00022989"/>
    </source>
</evidence>
<dbReference type="eggNOG" id="COG2059">
    <property type="taxonomic scope" value="Bacteria"/>
</dbReference>
<feature type="transmembrane region" description="Helical" evidence="7">
    <location>
        <begin position="106"/>
        <end position="130"/>
    </location>
</feature>
<dbReference type="Proteomes" id="UP000004080">
    <property type="component" value="Unassembled WGS sequence"/>
</dbReference>
<dbReference type="Pfam" id="PF02417">
    <property type="entry name" value="Chromate_transp"/>
    <property type="match status" value="1"/>
</dbReference>
<evidence type="ECO:0000256" key="4">
    <source>
        <dbReference type="ARBA" id="ARBA00022692"/>
    </source>
</evidence>
<feature type="transmembrane region" description="Helical" evidence="7">
    <location>
        <begin position="70"/>
        <end position="94"/>
    </location>
</feature>
<feature type="transmembrane region" description="Helical" evidence="7">
    <location>
        <begin position="137"/>
        <end position="154"/>
    </location>
</feature>
<gene>
    <name evidence="8" type="ORF">A374_02529</name>
</gene>
<dbReference type="AlphaFoldDB" id="I8UJU9"/>
<evidence type="ECO:0000256" key="6">
    <source>
        <dbReference type="ARBA" id="ARBA00023136"/>
    </source>
</evidence>
<reference evidence="8 9" key="1">
    <citation type="journal article" date="2012" name="J. Bacteriol.">
        <title>Genome of Bacillus macauensis ZFHKF-1, a Long-Chain-Forming Bacterium.</title>
        <authorList>
            <person name="Cai L."/>
            <person name="Zhang T."/>
        </authorList>
    </citation>
    <scope>NUCLEOTIDE SEQUENCE [LARGE SCALE GENOMIC DNA]</scope>
    <source>
        <strain evidence="8 9">ZFHKF-1</strain>
    </source>
</reference>
<dbReference type="RefSeq" id="WP_007200605.1">
    <property type="nucleotide sequence ID" value="NZ_AKKV01000019.1"/>
</dbReference>
<keyword evidence="5 7" id="KW-1133">Transmembrane helix</keyword>
<name>I8UJU9_9BACL</name>
<sequence length="186" mass="20145">MIYVQLFISFFRSGILGYGGGPSTIPLVQKEVVHTYKWMTDEEFGDVLALGNALPGPINTKMAGYIGYRVAGLFGMLVAVLAAILPTIVLMIVLLSSLLKVKDEPWVHGITLGVLPVVAVMLAVLAWQFFQSAKKGLRLKISLLHIVITVGLLVGLKLHPAILIIVLLGYALLAPVKKTEKEGERS</sequence>
<keyword evidence="6 7" id="KW-0472">Membrane</keyword>
<dbReference type="STRING" id="1196324.A374_02529"/>
<comment type="similarity">
    <text evidence="2">Belongs to the chromate ion transporter (CHR) (TC 2.A.51) family.</text>
</comment>
<dbReference type="GO" id="GO:0005886">
    <property type="term" value="C:plasma membrane"/>
    <property type="evidence" value="ECO:0007669"/>
    <property type="project" value="UniProtKB-SubCell"/>
</dbReference>
<keyword evidence="9" id="KW-1185">Reference proteome</keyword>
<proteinExistence type="inferred from homology"/>